<organism evidence="2 3">
    <name type="scientific">Novosphingobium beihaiensis</name>
    <dbReference type="NCBI Taxonomy" id="2930389"/>
    <lineage>
        <taxon>Bacteria</taxon>
        <taxon>Pseudomonadati</taxon>
        <taxon>Pseudomonadota</taxon>
        <taxon>Alphaproteobacteria</taxon>
        <taxon>Sphingomonadales</taxon>
        <taxon>Sphingomonadaceae</taxon>
        <taxon>Novosphingobium</taxon>
    </lineage>
</organism>
<feature type="domain" description="DUF6883" evidence="1">
    <location>
        <begin position="252"/>
        <end position="359"/>
    </location>
</feature>
<comment type="caution">
    <text evidence="2">The sequence shown here is derived from an EMBL/GenBank/DDBJ whole genome shotgun (WGS) entry which is preliminary data.</text>
</comment>
<evidence type="ECO:0000259" key="1">
    <source>
        <dbReference type="Pfam" id="PF21814"/>
    </source>
</evidence>
<dbReference type="Proteomes" id="UP001202281">
    <property type="component" value="Unassembled WGS sequence"/>
</dbReference>
<evidence type="ECO:0000313" key="2">
    <source>
        <dbReference type="EMBL" id="MCJ2187883.1"/>
    </source>
</evidence>
<sequence>MKEPALSTFTSALLGAVSTADPSGTLIAELRGGLPSLSDFAAQISEVSSEPRRTSYTQSHDMDVYKLLLWDMSVALSEGAQTSDVQNILDVLRKRQEECLALSDIPESLREACDVILRTQPGYIGSYPIDLGNPILRRAFYDDLMHLALISDGSVIQQLSIEGEKDFELQGAKNFAPNGLKWINYSFISTPTAYQIGTAPLSERGALSVDRLQRKTHVTVEGRVFQALMEASWSDRSGVTYKFAAAEPGQDILQAVLPDGKFTGYLFNRDHEKGGAKARFIIDELGFAADDWRYLAAQFYDGLLLSEPRNLVVRQWNGGQGAQFNAFIKVTSRRGNSGILRTGWMLEPKKLPRLVTAVPDRTEDGLAVAPEPPVLPPMSKNADYWGALFELADEHGQKAYEATVPTPMLLKDFGIIEEGECGSAYILVADARRGFARWLINEGRGDRHHKGGAAISCQMASQSVERAEAYAKAFARVLALNGVPSSVEKYYT</sequence>
<dbReference type="RefSeq" id="WP_243922014.1">
    <property type="nucleotide sequence ID" value="NZ_JALHLG010000020.1"/>
</dbReference>
<accession>A0ABT0BSC7</accession>
<dbReference type="EMBL" id="JALHLG010000020">
    <property type="protein sequence ID" value="MCJ2187883.1"/>
    <property type="molecule type" value="Genomic_DNA"/>
</dbReference>
<reference evidence="2 3" key="1">
    <citation type="submission" date="2022-04" db="EMBL/GenBank/DDBJ databases">
        <title>Identification of a novel bacterium isolated from mangrove sediments.</title>
        <authorList>
            <person name="Pan X."/>
        </authorList>
    </citation>
    <scope>NUCLEOTIDE SEQUENCE [LARGE SCALE GENOMIC DNA]</scope>
    <source>
        <strain evidence="2 3">B2638</strain>
    </source>
</reference>
<keyword evidence="3" id="KW-1185">Reference proteome</keyword>
<dbReference type="Pfam" id="PF21814">
    <property type="entry name" value="DUF6883"/>
    <property type="match status" value="1"/>
</dbReference>
<name>A0ABT0BSC7_9SPHN</name>
<evidence type="ECO:0000313" key="3">
    <source>
        <dbReference type="Proteomes" id="UP001202281"/>
    </source>
</evidence>
<dbReference type="InterPro" id="IPR049250">
    <property type="entry name" value="DUF6883"/>
</dbReference>
<gene>
    <name evidence="2" type="ORF">MTR66_13785</name>
</gene>
<proteinExistence type="predicted"/>
<protein>
    <recommendedName>
        <fullName evidence="1">DUF6883 domain-containing protein</fullName>
    </recommendedName>
</protein>